<feature type="transmembrane region" description="Helical" evidence="1">
    <location>
        <begin position="211"/>
        <end position="232"/>
    </location>
</feature>
<feature type="transmembrane region" description="Helical" evidence="1">
    <location>
        <begin position="153"/>
        <end position="171"/>
    </location>
</feature>
<keyword evidence="4" id="KW-1185">Reference proteome</keyword>
<evidence type="ECO:0000256" key="1">
    <source>
        <dbReference type="SAM" id="Phobius"/>
    </source>
</evidence>
<dbReference type="Proteomes" id="UP000241899">
    <property type="component" value="Unassembled WGS sequence"/>
</dbReference>
<feature type="transmembrane region" description="Helical" evidence="1">
    <location>
        <begin position="80"/>
        <end position="97"/>
    </location>
</feature>
<dbReference type="SUPFAM" id="SSF103481">
    <property type="entry name" value="Multidrug resistance efflux transporter EmrE"/>
    <property type="match status" value="2"/>
</dbReference>
<sequence>MIQPPTHRDRRLGITLVLGAIFLFTAMDALAKHLSASYPPLQVVWARYAGQMVLVLVLLAPRLGRVMRTRHPVLQTLRSALQFGATAMFFLALPHIGLAEATAIMDINPVLITLGAALFLGERIGPHRAAGIGVALVGALIVIRPGAGVFSPWALLPFAGAFCYAGFALMTRRISQSDGIWTSMLYAALIGTLISSALMPLVWVPVAMTDLWGFALIGALGAAAQLCLIAGFSRAEAGTLAPFGYVGLVFAAGWGWLIFDQFPDVWTVVGALVIVGAGLYVWGRESAAARGVR</sequence>
<keyword evidence="1" id="KW-0812">Transmembrane</keyword>
<feature type="transmembrane region" description="Helical" evidence="1">
    <location>
        <begin position="183"/>
        <end position="205"/>
    </location>
</feature>
<feature type="transmembrane region" description="Helical" evidence="1">
    <location>
        <begin position="128"/>
        <end position="147"/>
    </location>
</feature>
<organism evidence="3 4">
    <name type="scientific">Phaeovulum veldkampii DSM 11550</name>
    <dbReference type="NCBI Taxonomy" id="1185920"/>
    <lineage>
        <taxon>Bacteria</taxon>
        <taxon>Pseudomonadati</taxon>
        <taxon>Pseudomonadota</taxon>
        <taxon>Alphaproteobacteria</taxon>
        <taxon>Rhodobacterales</taxon>
        <taxon>Paracoccaceae</taxon>
        <taxon>Phaeovulum</taxon>
    </lineage>
</organism>
<dbReference type="Gene3D" id="1.10.3730.20">
    <property type="match status" value="1"/>
</dbReference>
<feature type="transmembrane region" description="Helical" evidence="1">
    <location>
        <begin position="265"/>
        <end position="283"/>
    </location>
</feature>
<keyword evidence="1" id="KW-1133">Transmembrane helix</keyword>
<feature type="transmembrane region" description="Helical" evidence="1">
    <location>
        <begin position="12"/>
        <end position="31"/>
    </location>
</feature>
<dbReference type="AlphaFoldDB" id="A0A2T4JKA7"/>
<reference evidence="3 4" key="1">
    <citation type="submission" date="2018-03" db="EMBL/GenBank/DDBJ databases">
        <title>Rhodobacter veldkampii.</title>
        <authorList>
            <person name="Meyer T.E."/>
            <person name="Miller S."/>
            <person name="Lodha T."/>
            <person name="Gandham S."/>
            <person name="Chintalapati S."/>
            <person name="Chintalapati V.R."/>
        </authorList>
    </citation>
    <scope>NUCLEOTIDE SEQUENCE [LARGE SCALE GENOMIC DNA]</scope>
    <source>
        <strain evidence="3 4">DSM 11550</strain>
    </source>
</reference>
<feature type="domain" description="EamA" evidence="2">
    <location>
        <begin position="12"/>
        <end position="143"/>
    </location>
</feature>
<dbReference type="EMBL" id="PZKF01000008">
    <property type="protein sequence ID" value="PTE18322.1"/>
    <property type="molecule type" value="Genomic_DNA"/>
</dbReference>
<feature type="transmembrane region" description="Helical" evidence="1">
    <location>
        <begin position="103"/>
        <end position="121"/>
    </location>
</feature>
<dbReference type="RefSeq" id="WP_107324284.1">
    <property type="nucleotide sequence ID" value="NZ_NHSP01000025.1"/>
</dbReference>
<protein>
    <submittedName>
        <fullName evidence="3">EamA/RhaT family transporter</fullName>
    </submittedName>
</protein>
<feature type="transmembrane region" description="Helical" evidence="1">
    <location>
        <begin position="43"/>
        <end position="60"/>
    </location>
</feature>
<evidence type="ECO:0000259" key="2">
    <source>
        <dbReference type="Pfam" id="PF00892"/>
    </source>
</evidence>
<keyword evidence="1" id="KW-0472">Membrane</keyword>
<dbReference type="OrthoDB" id="9812899at2"/>
<dbReference type="PANTHER" id="PTHR22911:SF103">
    <property type="entry name" value="BLR2811 PROTEIN"/>
    <property type="match status" value="1"/>
</dbReference>
<feature type="transmembrane region" description="Helical" evidence="1">
    <location>
        <begin position="239"/>
        <end position="259"/>
    </location>
</feature>
<gene>
    <name evidence="3" type="ORF">C5F46_05115</name>
</gene>
<evidence type="ECO:0000313" key="3">
    <source>
        <dbReference type="EMBL" id="PTE18322.1"/>
    </source>
</evidence>
<dbReference type="InterPro" id="IPR000620">
    <property type="entry name" value="EamA_dom"/>
</dbReference>
<dbReference type="PANTHER" id="PTHR22911">
    <property type="entry name" value="ACYL-MALONYL CONDENSING ENZYME-RELATED"/>
    <property type="match status" value="1"/>
</dbReference>
<dbReference type="GO" id="GO:0016020">
    <property type="term" value="C:membrane"/>
    <property type="evidence" value="ECO:0007669"/>
    <property type="project" value="InterPro"/>
</dbReference>
<accession>A0A2T4JKA7</accession>
<comment type="caution">
    <text evidence="3">The sequence shown here is derived from an EMBL/GenBank/DDBJ whole genome shotgun (WGS) entry which is preliminary data.</text>
</comment>
<evidence type="ECO:0000313" key="4">
    <source>
        <dbReference type="Proteomes" id="UP000241899"/>
    </source>
</evidence>
<dbReference type="InterPro" id="IPR037185">
    <property type="entry name" value="EmrE-like"/>
</dbReference>
<name>A0A2T4JKA7_9RHOB</name>
<dbReference type="Pfam" id="PF00892">
    <property type="entry name" value="EamA"/>
    <property type="match status" value="2"/>
</dbReference>
<proteinExistence type="predicted"/>
<feature type="domain" description="EamA" evidence="2">
    <location>
        <begin position="153"/>
        <end position="277"/>
    </location>
</feature>